<dbReference type="EMBL" id="CTRP01000003">
    <property type="protein sequence ID" value="CQR70503.1"/>
    <property type="molecule type" value="Genomic_DNA"/>
</dbReference>
<dbReference type="Proteomes" id="UP000049855">
    <property type="component" value="Unassembled WGS sequence"/>
</dbReference>
<keyword evidence="2" id="KW-0808">Transferase</keyword>
<evidence type="ECO:0000313" key="3">
    <source>
        <dbReference type="Proteomes" id="UP000049855"/>
    </source>
</evidence>
<organism evidence="2 3">
    <name type="scientific">Sporomusa ovata</name>
    <dbReference type="NCBI Taxonomy" id="2378"/>
    <lineage>
        <taxon>Bacteria</taxon>
        <taxon>Bacillati</taxon>
        <taxon>Bacillota</taxon>
        <taxon>Negativicutes</taxon>
        <taxon>Selenomonadales</taxon>
        <taxon>Sporomusaceae</taxon>
        <taxon>Sporomusa</taxon>
    </lineage>
</organism>
<feature type="domain" description="Reverse transcriptase" evidence="1">
    <location>
        <begin position="66"/>
        <end position="317"/>
    </location>
</feature>
<dbReference type="PROSITE" id="PS50878">
    <property type="entry name" value="RT_POL"/>
    <property type="match status" value="1"/>
</dbReference>
<dbReference type="PANTHER" id="PTHR34047">
    <property type="entry name" value="NUCLEAR INTRON MATURASE 1, MITOCHONDRIAL-RELATED"/>
    <property type="match status" value="1"/>
</dbReference>
<dbReference type="NCBIfam" id="TIGR04416">
    <property type="entry name" value="group_II_RT_mat"/>
    <property type="match status" value="1"/>
</dbReference>
<sequence length="442" mass="51733">METQLTRIAEVAKTRPNEKFTSLAHLINEESLKDCHQQMSRKKSAGIDQVTKDDYELNLEDNLKDLVHRLKRQAYKPQPVRRVYIPKPGTDKKRPLGIPAYEDKLVQAVLAKMLNSIYEPSFLECSFGFRPNRGCHDALKVLNMILNRKEINYVVDADIRAFFDHVDHEWMLKFLQHRIADPNLLRLIVRFLKSGIIEAGVKYDTPEGTPQGGGVSPILANIYLHYVLDLWFEKKVRKACRGSVYMVRYADDTVFCFEYEEEAKQFYSQMIIRLKEFNLEVADEKTKIVCLGKDDDDEDKPGEPKESQSFDFLGFTHYRSEGKDGVICILRKTSKKKYRASLLRCKEWIKNNRHIPTKDFMKKLKIKLQGYCRYYGITGNRPAVSNFIDEVKRLIFKWLNRRSQRKSFGWDKFNLFLKKYPLPQAKTYVNIRALKAGLSYVL</sequence>
<reference evidence="3" key="1">
    <citation type="submission" date="2015-03" db="EMBL/GenBank/DDBJ databases">
        <authorList>
            <person name="Nijsse Bart"/>
        </authorList>
    </citation>
    <scope>NUCLEOTIDE SEQUENCE [LARGE SCALE GENOMIC DNA]</scope>
</reference>
<accession>A0A0U1KUE8</accession>
<dbReference type="InterPro" id="IPR043502">
    <property type="entry name" value="DNA/RNA_pol_sf"/>
</dbReference>
<dbReference type="EC" id="2.7.7.49" evidence="2"/>
<dbReference type="InterPro" id="IPR051083">
    <property type="entry name" value="GrpII_Intron_Splice-Mob/Def"/>
</dbReference>
<dbReference type="AlphaFoldDB" id="A0A0U1KUE8"/>
<evidence type="ECO:0000259" key="1">
    <source>
        <dbReference type="PROSITE" id="PS50878"/>
    </source>
</evidence>
<dbReference type="InterPro" id="IPR030931">
    <property type="entry name" value="Group_II_RT_mat"/>
</dbReference>
<dbReference type="InterPro" id="IPR000477">
    <property type="entry name" value="RT_dom"/>
</dbReference>
<dbReference type="InterPro" id="IPR013597">
    <property type="entry name" value="Mat_intron_G2"/>
</dbReference>
<keyword evidence="3" id="KW-1185">Reference proteome</keyword>
<evidence type="ECO:0000313" key="2">
    <source>
        <dbReference type="EMBL" id="CQR70503.1"/>
    </source>
</evidence>
<dbReference type="CDD" id="cd01651">
    <property type="entry name" value="RT_G2_intron"/>
    <property type="match status" value="1"/>
</dbReference>
<keyword evidence="2" id="KW-0695">RNA-directed DNA polymerase</keyword>
<gene>
    <name evidence="2" type="ORF">SpAn4DRAFT_1472</name>
</gene>
<dbReference type="PANTHER" id="PTHR34047:SF8">
    <property type="entry name" value="PROTEIN YKFC"/>
    <property type="match status" value="1"/>
</dbReference>
<protein>
    <submittedName>
        <fullName evidence="2">Retron-type RNA-directed DNA polymerase</fullName>
        <ecNumber evidence="2">2.7.7.49</ecNumber>
    </submittedName>
</protein>
<dbReference type="Pfam" id="PF00078">
    <property type="entry name" value="RVT_1"/>
    <property type="match status" value="1"/>
</dbReference>
<dbReference type="RefSeq" id="WP_021169236.1">
    <property type="nucleotide sequence ID" value="NZ_CTRP01000003.1"/>
</dbReference>
<dbReference type="Pfam" id="PF08388">
    <property type="entry name" value="GIIM"/>
    <property type="match status" value="1"/>
</dbReference>
<dbReference type="GO" id="GO:0003964">
    <property type="term" value="F:RNA-directed DNA polymerase activity"/>
    <property type="evidence" value="ECO:0007669"/>
    <property type="project" value="UniProtKB-KW"/>
</dbReference>
<dbReference type="SUPFAM" id="SSF56672">
    <property type="entry name" value="DNA/RNA polymerases"/>
    <property type="match status" value="1"/>
</dbReference>
<name>A0A0U1KUE8_9FIRM</name>
<keyword evidence="2" id="KW-0548">Nucleotidyltransferase</keyword>
<proteinExistence type="predicted"/>